<proteinExistence type="predicted"/>
<accession>A0AAW2YUQ1</accession>
<keyword evidence="2" id="KW-1185">Reference proteome</keyword>
<evidence type="ECO:0000313" key="1">
    <source>
        <dbReference type="EMBL" id="KAL0480718.1"/>
    </source>
</evidence>
<organism evidence="1 2">
    <name type="scientific">Acrasis kona</name>
    <dbReference type="NCBI Taxonomy" id="1008807"/>
    <lineage>
        <taxon>Eukaryota</taxon>
        <taxon>Discoba</taxon>
        <taxon>Heterolobosea</taxon>
        <taxon>Tetramitia</taxon>
        <taxon>Eutetramitia</taxon>
        <taxon>Acrasidae</taxon>
        <taxon>Acrasis</taxon>
    </lineage>
</organism>
<evidence type="ECO:0000313" key="2">
    <source>
        <dbReference type="Proteomes" id="UP001431209"/>
    </source>
</evidence>
<gene>
    <name evidence="1" type="ORF">AKO1_007017</name>
</gene>
<dbReference type="AlphaFoldDB" id="A0AAW2YUQ1"/>
<protein>
    <submittedName>
        <fullName evidence="1">Uncharacterized protein</fullName>
    </submittedName>
</protein>
<dbReference type="Gene3D" id="1.20.141.10">
    <property type="entry name" value="Chitosanase, subunit A, domain 1"/>
    <property type="match status" value="1"/>
</dbReference>
<dbReference type="Proteomes" id="UP001431209">
    <property type="component" value="Unassembled WGS sequence"/>
</dbReference>
<dbReference type="InterPro" id="IPR023346">
    <property type="entry name" value="Lysozyme-like_dom_sf"/>
</dbReference>
<dbReference type="EMBL" id="JAOPGA020000683">
    <property type="protein sequence ID" value="KAL0480718.1"/>
    <property type="molecule type" value="Genomic_DNA"/>
</dbReference>
<dbReference type="SUPFAM" id="SSF53955">
    <property type="entry name" value="Lysozyme-like"/>
    <property type="match status" value="1"/>
</dbReference>
<comment type="caution">
    <text evidence="1">The sequence shown here is derived from an EMBL/GenBank/DDBJ whole genome shotgun (WGS) entry which is preliminary data.</text>
</comment>
<reference evidence="1 2" key="1">
    <citation type="submission" date="2024-03" db="EMBL/GenBank/DDBJ databases">
        <title>The Acrasis kona genome and developmental transcriptomes reveal deep origins of eukaryotic multicellular pathways.</title>
        <authorList>
            <person name="Sheikh S."/>
            <person name="Fu C.-J."/>
            <person name="Brown M.W."/>
            <person name="Baldauf S.L."/>
        </authorList>
    </citation>
    <scope>NUCLEOTIDE SEQUENCE [LARGE SCALE GENOMIC DNA]</scope>
    <source>
        <strain evidence="1 2">ATCC MYA-3509</strain>
    </source>
</reference>
<name>A0AAW2YUQ1_9EUKA</name>
<sequence length="77" mass="9184">MRDDIVNSFKEKKPANEGDEKKWIQEYVVARQKWLEGRKSELLQKTVYRTKCFQKLIDDNNWNLSEKPIDANGVKIK</sequence>